<dbReference type="PRINTS" id="PR00129">
    <property type="entry name" value="CUTINASE"/>
</dbReference>
<keyword evidence="7 12" id="KW-0378">Hydrolase</keyword>
<dbReference type="AlphaFoldDB" id="A0A9P4MID0"/>
<dbReference type="Gene3D" id="3.40.50.1820">
    <property type="entry name" value="alpha/beta hydrolase"/>
    <property type="match status" value="1"/>
</dbReference>
<comment type="subcellular location">
    <subcellularLocation>
        <location evidence="1 12">Secreted</location>
    </subcellularLocation>
</comment>
<dbReference type="PANTHER" id="PTHR48250">
    <property type="entry name" value="CUTINASE 2-RELATED"/>
    <property type="match status" value="1"/>
</dbReference>
<evidence type="ECO:0000256" key="4">
    <source>
        <dbReference type="ARBA" id="ARBA00022487"/>
    </source>
</evidence>
<evidence type="ECO:0000256" key="5">
    <source>
        <dbReference type="ARBA" id="ARBA00022525"/>
    </source>
</evidence>
<evidence type="ECO:0000256" key="6">
    <source>
        <dbReference type="ARBA" id="ARBA00022729"/>
    </source>
</evidence>
<dbReference type="PROSITE" id="PS00155">
    <property type="entry name" value="CUTINASE_1"/>
    <property type="match status" value="1"/>
</dbReference>
<feature type="signal peptide" evidence="12">
    <location>
        <begin position="1"/>
        <end position="17"/>
    </location>
</feature>
<dbReference type="Pfam" id="PF01083">
    <property type="entry name" value="Cutinase"/>
    <property type="match status" value="1"/>
</dbReference>
<proteinExistence type="inferred from homology"/>
<dbReference type="SMART" id="SM01110">
    <property type="entry name" value="Cutinase"/>
    <property type="match status" value="1"/>
</dbReference>
<keyword evidence="5 12" id="KW-0964">Secreted</keyword>
<feature type="active site" evidence="10">
    <location>
        <position position="227"/>
    </location>
</feature>
<dbReference type="PANTHER" id="PTHR48250:SF3">
    <property type="entry name" value="CUTINASE 1-RELATED"/>
    <property type="match status" value="1"/>
</dbReference>
<dbReference type="EMBL" id="ML996092">
    <property type="protein sequence ID" value="KAF2148706.1"/>
    <property type="molecule type" value="Genomic_DNA"/>
</dbReference>
<feature type="region of interest" description="Disordered" evidence="13">
    <location>
        <begin position="28"/>
        <end position="81"/>
    </location>
</feature>
<organism evidence="14 15">
    <name type="scientific">Myriangium duriaei CBS 260.36</name>
    <dbReference type="NCBI Taxonomy" id="1168546"/>
    <lineage>
        <taxon>Eukaryota</taxon>
        <taxon>Fungi</taxon>
        <taxon>Dikarya</taxon>
        <taxon>Ascomycota</taxon>
        <taxon>Pezizomycotina</taxon>
        <taxon>Dothideomycetes</taxon>
        <taxon>Dothideomycetidae</taxon>
        <taxon>Myriangiales</taxon>
        <taxon>Myriangiaceae</taxon>
        <taxon>Myriangium</taxon>
    </lineage>
</organism>
<dbReference type="InterPro" id="IPR043580">
    <property type="entry name" value="CUTINASE_1"/>
</dbReference>
<comment type="function">
    <text evidence="12">Catalyzes the hydrolysis of complex carboxylic polyesters found in the cell wall of plants. Degrades cutin, a macromolecule that forms the structure of the plant cuticle.</text>
</comment>
<dbReference type="InterPro" id="IPR043579">
    <property type="entry name" value="CUTINASE_2"/>
</dbReference>
<keyword evidence="6 12" id="KW-0732">Signal</keyword>
<evidence type="ECO:0000256" key="11">
    <source>
        <dbReference type="PIRSR" id="PIRSR611150-2"/>
    </source>
</evidence>
<feature type="compositionally biased region" description="Polar residues" evidence="13">
    <location>
        <begin position="39"/>
        <end position="58"/>
    </location>
</feature>
<dbReference type="InterPro" id="IPR011150">
    <property type="entry name" value="Cutinase_monf"/>
</dbReference>
<evidence type="ECO:0000256" key="8">
    <source>
        <dbReference type="ARBA" id="ARBA00023157"/>
    </source>
</evidence>
<evidence type="ECO:0000256" key="13">
    <source>
        <dbReference type="SAM" id="MobiDB-lite"/>
    </source>
</evidence>
<evidence type="ECO:0000313" key="15">
    <source>
        <dbReference type="Proteomes" id="UP000799439"/>
    </source>
</evidence>
<dbReference type="Proteomes" id="UP000799439">
    <property type="component" value="Unassembled WGS sequence"/>
</dbReference>
<keyword evidence="8 11" id="KW-1015">Disulfide bond</keyword>
<evidence type="ECO:0000256" key="12">
    <source>
        <dbReference type="RuleBase" id="RU361263"/>
    </source>
</evidence>
<comment type="similarity">
    <text evidence="2 12">Belongs to the cutinase family.</text>
</comment>
<dbReference type="GO" id="GO:0050525">
    <property type="term" value="F:cutinase activity"/>
    <property type="evidence" value="ECO:0007669"/>
    <property type="project" value="UniProtKB-UniRule"/>
</dbReference>
<evidence type="ECO:0000256" key="2">
    <source>
        <dbReference type="ARBA" id="ARBA00007534"/>
    </source>
</evidence>
<keyword evidence="4 12" id="KW-0719">Serine esterase</keyword>
<gene>
    <name evidence="14" type="ORF">K461DRAFT_271331</name>
</gene>
<dbReference type="PROSITE" id="PS00931">
    <property type="entry name" value="CUTINASE_2"/>
    <property type="match status" value="1"/>
</dbReference>
<evidence type="ECO:0000256" key="7">
    <source>
        <dbReference type="ARBA" id="ARBA00022801"/>
    </source>
</evidence>
<evidence type="ECO:0000256" key="1">
    <source>
        <dbReference type="ARBA" id="ARBA00004613"/>
    </source>
</evidence>
<dbReference type="InterPro" id="IPR029058">
    <property type="entry name" value="AB_hydrolase_fold"/>
</dbReference>
<comment type="catalytic activity">
    <reaction evidence="9 12">
        <text>cutin + H2O = cutin monomers.</text>
        <dbReference type="EC" id="3.1.1.74"/>
    </reaction>
</comment>
<sequence>MKFSIFAAAILAGLATAAPTAIDTGAATGPARDELDGNELSTASNPNDNNAAVSTLANTRPPDAPDASGPPVGPDTANQLTGPCRPVTFIYARGSTQKGNMGTDIGPSISAALQKKYGAKNVATQGLNYKAALKGNLEKQGCDAAGIATFIADLKSVATKCPKSKVVVGGYSQGAACLHAAFRGSAKGTLSHVVAAVTFGDTRNKQDGGKFPNFPVANSKIFCDPKDPVCNGTIIVGPGHFEYNVDIAPATSFFVAHLGKVKALDEE</sequence>
<name>A0A9P4MID0_9PEZI</name>
<dbReference type="OrthoDB" id="2975078at2759"/>
<feature type="chain" id="PRO_5040541334" description="Cutinase" evidence="12">
    <location>
        <begin position="18"/>
        <end position="267"/>
    </location>
</feature>
<comment type="caution">
    <text evidence="14">The sequence shown here is derived from an EMBL/GenBank/DDBJ whole genome shotgun (WGS) entry which is preliminary data.</text>
</comment>
<evidence type="ECO:0000256" key="10">
    <source>
        <dbReference type="PIRSR" id="PIRSR611150-1"/>
    </source>
</evidence>
<accession>A0A9P4MID0</accession>
<dbReference type="InterPro" id="IPR000675">
    <property type="entry name" value="Cutinase/axe"/>
</dbReference>
<reference evidence="14" key="1">
    <citation type="journal article" date="2020" name="Stud. Mycol.">
        <title>101 Dothideomycetes genomes: a test case for predicting lifestyles and emergence of pathogens.</title>
        <authorList>
            <person name="Haridas S."/>
            <person name="Albert R."/>
            <person name="Binder M."/>
            <person name="Bloem J."/>
            <person name="Labutti K."/>
            <person name="Salamov A."/>
            <person name="Andreopoulos B."/>
            <person name="Baker S."/>
            <person name="Barry K."/>
            <person name="Bills G."/>
            <person name="Bluhm B."/>
            <person name="Cannon C."/>
            <person name="Castanera R."/>
            <person name="Culley D."/>
            <person name="Daum C."/>
            <person name="Ezra D."/>
            <person name="Gonzalez J."/>
            <person name="Henrissat B."/>
            <person name="Kuo A."/>
            <person name="Liang C."/>
            <person name="Lipzen A."/>
            <person name="Lutzoni F."/>
            <person name="Magnuson J."/>
            <person name="Mondo S."/>
            <person name="Nolan M."/>
            <person name="Ohm R."/>
            <person name="Pangilinan J."/>
            <person name="Park H.-J."/>
            <person name="Ramirez L."/>
            <person name="Alfaro M."/>
            <person name="Sun H."/>
            <person name="Tritt A."/>
            <person name="Yoshinaga Y."/>
            <person name="Zwiers L.-H."/>
            <person name="Turgeon B."/>
            <person name="Goodwin S."/>
            <person name="Spatafora J."/>
            <person name="Crous P."/>
            <person name="Grigoriev I."/>
        </authorList>
    </citation>
    <scope>NUCLEOTIDE SEQUENCE</scope>
    <source>
        <strain evidence="14">CBS 260.36</strain>
    </source>
</reference>
<keyword evidence="15" id="KW-1185">Reference proteome</keyword>
<evidence type="ECO:0000313" key="14">
    <source>
        <dbReference type="EMBL" id="KAF2148706.1"/>
    </source>
</evidence>
<dbReference type="SUPFAM" id="SSF53474">
    <property type="entry name" value="alpha/beta-Hydrolases"/>
    <property type="match status" value="1"/>
</dbReference>
<feature type="disulfide bond" evidence="11">
    <location>
        <begin position="223"/>
        <end position="230"/>
    </location>
</feature>
<feature type="active site" description="Nucleophile" evidence="10">
    <location>
        <position position="172"/>
    </location>
</feature>
<feature type="active site" description="Proton donor/acceptor" evidence="10">
    <location>
        <position position="240"/>
    </location>
</feature>
<protein>
    <recommendedName>
        <fullName evidence="3 12">Cutinase</fullName>
        <ecNumber evidence="3 12">3.1.1.74</ecNumber>
    </recommendedName>
</protein>
<evidence type="ECO:0000256" key="9">
    <source>
        <dbReference type="ARBA" id="ARBA00034045"/>
    </source>
</evidence>
<dbReference type="EC" id="3.1.1.74" evidence="3 12"/>
<dbReference type="GO" id="GO:0005576">
    <property type="term" value="C:extracellular region"/>
    <property type="evidence" value="ECO:0007669"/>
    <property type="project" value="UniProtKB-SubCell"/>
</dbReference>
<dbReference type="GO" id="GO:0016052">
    <property type="term" value="P:carbohydrate catabolic process"/>
    <property type="evidence" value="ECO:0007669"/>
    <property type="project" value="TreeGrafter"/>
</dbReference>
<feature type="disulfide bond" evidence="11">
    <location>
        <begin position="84"/>
        <end position="161"/>
    </location>
</feature>
<evidence type="ECO:0000256" key="3">
    <source>
        <dbReference type="ARBA" id="ARBA00013095"/>
    </source>
</evidence>